<keyword evidence="3" id="KW-0862">Zinc</keyword>
<comment type="similarity">
    <text evidence="1">Belongs to the peptidase M20 family.</text>
</comment>
<dbReference type="NCBIfam" id="TIGR01879">
    <property type="entry name" value="hydantase"/>
    <property type="match status" value="1"/>
</dbReference>
<keyword evidence="2 5" id="KW-0378">Hydrolase</keyword>
<sequence length="409" mass="44772">MEKLEQRIEQHIHTLREFTSTPLRGVTRLTYSHEDLQARNYIKEKMKEFGLQIREDGFGNIFGKLEGTLKDAPSVMIGSHFDSVPNGGAYDGPAGVVAGLEVAALFSKNKLIPKYPLEIVALVEEEGARFGGGLMGSRGIVGTLSEEDFKIQKDKDGISTEEAMSKIGLDPSLPKKRDPKTMKAFLELHIEQGPTLEEKNIPIGVVEAIVGLTQLEVTVEGQAGHAGTTPMDRRSDTLVTAAKIIGQLPGLAIEEGEGTVITTGRLHVFPNGANVIPEKTVFTVDIRSGKEENVRNVIRKTKELIQSYCENGIHTSVEELLYIQPKALNEDIRSLLKQQSSQLEIPYCSINSGAGHDAMVFSDVTDVGMIFVPSKDGLSHCQEEWSDSHHLANAVQILYEAAKNLTEAE</sequence>
<feature type="domain" description="Peptidase M20 dimerisation" evidence="4">
    <location>
        <begin position="211"/>
        <end position="310"/>
    </location>
</feature>
<dbReference type="InterPro" id="IPR036264">
    <property type="entry name" value="Bact_exopeptidase_dim_dom"/>
</dbReference>
<dbReference type="Gene3D" id="3.30.70.360">
    <property type="match status" value="1"/>
</dbReference>
<evidence type="ECO:0000256" key="1">
    <source>
        <dbReference type="ARBA" id="ARBA00006153"/>
    </source>
</evidence>
<dbReference type="InterPro" id="IPR002933">
    <property type="entry name" value="Peptidase_M20"/>
</dbReference>
<dbReference type="InterPro" id="IPR011650">
    <property type="entry name" value="Peptidase_M20_dimer"/>
</dbReference>
<dbReference type="Proteomes" id="UP000267430">
    <property type="component" value="Unassembled WGS sequence"/>
</dbReference>
<evidence type="ECO:0000256" key="3">
    <source>
        <dbReference type="PIRSR" id="PIRSR001235-1"/>
    </source>
</evidence>
<dbReference type="AlphaFoldDB" id="A0A3S0V7M7"/>
<proteinExistence type="inferred from homology"/>
<dbReference type="GO" id="GO:0016813">
    <property type="term" value="F:hydrolase activity, acting on carbon-nitrogen (but not peptide) bonds, in linear amidines"/>
    <property type="evidence" value="ECO:0007669"/>
    <property type="project" value="InterPro"/>
</dbReference>
<accession>A0A3S0V7M7</accession>
<feature type="binding site" evidence="3">
    <location>
        <position position="126"/>
    </location>
    <ligand>
        <name>Zn(2+)</name>
        <dbReference type="ChEBI" id="CHEBI:29105"/>
        <label>2</label>
    </ligand>
</feature>
<dbReference type="SUPFAM" id="SSF53187">
    <property type="entry name" value="Zn-dependent exopeptidases"/>
    <property type="match status" value="1"/>
</dbReference>
<evidence type="ECO:0000313" key="5">
    <source>
        <dbReference type="EMBL" id="RUQ25187.1"/>
    </source>
</evidence>
<dbReference type="OrthoDB" id="9808195at2"/>
<comment type="cofactor">
    <cofactor evidence="3">
        <name>Zn(2+)</name>
        <dbReference type="ChEBI" id="CHEBI:29105"/>
    </cofactor>
    <text evidence="3">Binds 2 Zn(2+) ions per subunit.</text>
</comment>
<dbReference type="NCBIfam" id="NF006771">
    <property type="entry name" value="PRK09290.1-5"/>
    <property type="match status" value="1"/>
</dbReference>
<feature type="binding site" evidence="3">
    <location>
        <position position="91"/>
    </location>
    <ligand>
        <name>Zn(2+)</name>
        <dbReference type="ChEBI" id="CHEBI:29105"/>
        <label>2</label>
    </ligand>
</feature>
<feature type="binding site" evidence="3">
    <location>
        <position position="380"/>
    </location>
    <ligand>
        <name>Zn(2+)</name>
        <dbReference type="ChEBI" id="CHEBI:29105"/>
        <label>2</label>
    </ligand>
</feature>
<keyword evidence="3" id="KW-0479">Metal-binding</keyword>
<reference evidence="5 6" key="1">
    <citation type="submission" date="2018-12" db="EMBL/GenBank/DDBJ databases">
        <title>Bacillus chawlae sp. nov., Bacillus glennii sp. nov., and Bacillus saganii sp. nov. Isolated from the Vehicle Assembly Building at Kennedy Space Center where the Viking Spacecraft were Assembled.</title>
        <authorList>
            <person name="Seuylemezian A."/>
            <person name="Vaishampayan P."/>
        </authorList>
    </citation>
    <scope>NUCLEOTIDE SEQUENCE [LARGE SCALE GENOMIC DNA]</scope>
    <source>
        <strain evidence="5 6">L5</strain>
    </source>
</reference>
<dbReference type="PANTHER" id="PTHR32494:SF5">
    <property type="entry name" value="ALLANTOATE AMIDOHYDROLASE"/>
    <property type="match status" value="1"/>
</dbReference>
<dbReference type="CDD" id="cd03884">
    <property type="entry name" value="M20_bAS"/>
    <property type="match status" value="1"/>
</dbReference>
<organism evidence="5 6">
    <name type="scientific">Peribacillus cavernae</name>
    <dbReference type="NCBI Taxonomy" id="1674310"/>
    <lineage>
        <taxon>Bacteria</taxon>
        <taxon>Bacillati</taxon>
        <taxon>Bacillota</taxon>
        <taxon>Bacilli</taxon>
        <taxon>Bacillales</taxon>
        <taxon>Bacillaceae</taxon>
        <taxon>Peribacillus</taxon>
    </lineage>
</organism>
<dbReference type="GO" id="GO:0046872">
    <property type="term" value="F:metal ion binding"/>
    <property type="evidence" value="ECO:0007669"/>
    <property type="project" value="UniProtKB-KW"/>
</dbReference>
<name>A0A3S0V7M7_9BACI</name>
<evidence type="ECO:0000256" key="2">
    <source>
        <dbReference type="ARBA" id="ARBA00022801"/>
    </source>
</evidence>
<dbReference type="Pfam" id="PF01546">
    <property type="entry name" value="Peptidase_M20"/>
    <property type="match status" value="1"/>
</dbReference>
<comment type="caution">
    <text evidence="5">The sequence shown here is derived from an EMBL/GenBank/DDBJ whole genome shotgun (WGS) entry which is preliminary data.</text>
</comment>
<dbReference type="RefSeq" id="WP_126867066.1">
    <property type="nucleotide sequence ID" value="NZ_JAUSTX010000011.1"/>
</dbReference>
<dbReference type="SUPFAM" id="SSF55031">
    <property type="entry name" value="Bacterial exopeptidase dimerisation domain"/>
    <property type="match status" value="1"/>
</dbReference>
<feature type="binding site" evidence="3">
    <location>
        <position position="80"/>
    </location>
    <ligand>
        <name>Zn(2+)</name>
        <dbReference type="ChEBI" id="CHEBI:29105"/>
        <label>1</label>
    </ligand>
</feature>
<protein>
    <submittedName>
        <fullName evidence="5">Zn-dependent hydrolase</fullName>
    </submittedName>
</protein>
<dbReference type="EMBL" id="RYZZ01000043">
    <property type="protein sequence ID" value="RUQ25187.1"/>
    <property type="molecule type" value="Genomic_DNA"/>
</dbReference>
<dbReference type="PANTHER" id="PTHR32494">
    <property type="entry name" value="ALLANTOATE DEIMINASE-RELATED"/>
    <property type="match status" value="1"/>
</dbReference>
<keyword evidence="6" id="KW-1185">Reference proteome</keyword>
<evidence type="ECO:0000313" key="6">
    <source>
        <dbReference type="Proteomes" id="UP000267430"/>
    </source>
</evidence>
<dbReference type="Gene3D" id="3.40.630.10">
    <property type="entry name" value="Zn peptidases"/>
    <property type="match status" value="1"/>
</dbReference>
<gene>
    <name evidence="5" type="ORF">ELQ35_20640</name>
</gene>
<dbReference type="InterPro" id="IPR010158">
    <property type="entry name" value="Amidase_Cbmase"/>
</dbReference>
<feature type="binding site" evidence="3">
    <location>
        <position position="189"/>
    </location>
    <ligand>
        <name>Zn(2+)</name>
        <dbReference type="ChEBI" id="CHEBI:29105"/>
        <label>1</label>
    </ligand>
</feature>
<dbReference type="Pfam" id="PF07687">
    <property type="entry name" value="M20_dimer"/>
    <property type="match status" value="1"/>
</dbReference>
<dbReference type="PIRSF" id="PIRSF001235">
    <property type="entry name" value="Amidase_carbamoylase"/>
    <property type="match status" value="1"/>
</dbReference>
<feature type="binding site" evidence="3">
    <location>
        <position position="91"/>
    </location>
    <ligand>
        <name>Zn(2+)</name>
        <dbReference type="ChEBI" id="CHEBI:29105"/>
        <label>1</label>
    </ligand>
</feature>
<evidence type="ECO:0000259" key="4">
    <source>
        <dbReference type="Pfam" id="PF07687"/>
    </source>
</evidence>